<name>A0ACC2VMR7_9TREE</name>
<comment type="caution">
    <text evidence="1">The sequence shown here is derived from an EMBL/GenBank/DDBJ whole genome shotgun (WGS) entry which is preliminary data.</text>
</comment>
<dbReference type="Proteomes" id="UP001241377">
    <property type="component" value="Unassembled WGS sequence"/>
</dbReference>
<reference evidence="1" key="1">
    <citation type="submission" date="2023-04" db="EMBL/GenBank/DDBJ databases">
        <title>Draft Genome sequencing of Naganishia species isolated from polar environments using Oxford Nanopore Technology.</title>
        <authorList>
            <person name="Leo P."/>
            <person name="Venkateswaran K."/>
        </authorList>
    </citation>
    <scope>NUCLEOTIDE SEQUENCE</scope>
    <source>
        <strain evidence="1">MNA-CCFEE 5261</strain>
    </source>
</reference>
<proteinExistence type="predicted"/>
<keyword evidence="2" id="KW-1185">Reference proteome</keyword>
<evidence type="ECO:0000313" key="1">
    <source>
        <dbReference type="EMBL" id="KAJ9100185.1"/>
    </source>
</evidence>
<sequence length="287" mass="33020">MNSLTKYSTYSLNNGAKIPVIAMGVYLTPPNVASRVAYNALSVGYRHLDSAQMYENEQEVGEGIVKWLKESSDRRREDVYYTTKILDSNHGYEKAKKAIEGSLERVKSLKYIDLMLIHSPQSNREKRLETWQAMQEAVENGQIKLIGVSNYGVHHLKELLEWDGLRIKPVVNQIELNPWLMRTKIVDYAKENNIILEAYSPLTQGKKLHDATLVELAEKYNKSPAQILIRWSLQQGFVVLPKSEKKERAIENLDVFDFSILDEDMKTLSHPESNEVFAIWDPSTYQD</sequence>
<protein>
    <submittedName>
        <fullName evidence="1">Uncharacterized protein</fullName>
    </submittedName>
</protein>
<evidence type="ECO:0000313" key="2">
    <source>
        <dbReference type="Proteomes" id="UP001241377"/>
    </source>
</evidence>
<organism evidence="1 2">
    <name type="scientific">Naganishia cerealis</name>
    <dbReference type="NCBI Taxonomy" id="610337"/>
    <lineage>
        <taxon>Eukaryota</taxon>
        <taxon>Fungi</taxon>
        <taxon>Dikarya</taxon>
        <taxon>Basidiomycota</taxon>
        <taxon>Agaricomycotina</taxon>
        <taxon>Tremellomycetes</taxon>
        <taxon>Filobasidiales</taxon>
        <taxon>Filobasidiaceae</taxon>
        <taxon>Naganishia</taxon>
    </lineage>
</organism>
<accession>A0ACC2VMR7</accession>
<dbReference type="EMBL" id="JASBWR010000065">
    <property type="protein sequence ID" value="KAJ9100185.1"/>
    <property type="molecule type" value="Genomic_DNA"/>
</dbReference>
<gene>
    <name evidence="1" type="ORF">QFC19_005718</name>
</gene>